<feature type="region of interest" description="Disordered" evidence="1">
    <location>
        <begin position="1"/>
        <end position="41"/>
    </location>
</feature>
<reference evidence="2" key="1">
    <citation type="submission" date="2020-02" db="EMBL/GenBank/DDBJ databases">
        <authorList>
            <person name="Meier V. D."/>
        </authorList>
    </citation>
    <scope>NUCLEOTIDE SEQUENCE</scope>
    <source>
        <strain evidence="2">AVDCRST_MAG59</strain>
    </source>
</reference>
<dbReference type="EMBL" id="CADCWF010000129">
    <property type="protein sequence ID" value="CAA9554556.1"/>
    <property type="molecule type" value="Genomic_DNA"/>
</dbReference>
<evidence type="ECO:0000313" key="2">
    <source>
        <dbReference type="EMBL" id="CAA9554556.1"/>
    </source>
</evidence>
<name>A0A6J4UP70_9BACT</name>
<organism evidence="2">
    <name type="scientific">uncultured Thermomicrobiales bacterium</name>
    <dbReference type="NCBI Taxonomy" id="1645740"/>
    <lineage>
        <taxon>Bacteria</taxon>
        <taxon>Pseudomonadati</taxon>
        <taxon>Thermomicrobiota</taxon>
        <taxon>Thermomicrobia</taxon>
        <taxon>Thermomicrobiales</taxon>
        <taxon>environmental samples</taxon>
    </lineage>
</organism>
<accession>A0A6J4UP70</accession>
<gene>
    <name evidence="2" type="ORF">AVDCRST_MAG59-2046</name>
</gene>
<dbReference type="AlphaFoldDB" id="A0A6J4UP70"/>
<protein>
    <submittedName>
        <fullName evidence="2">Uncharacterized protein</fullName>
    </submittedName>
</protein>
<evidence type="ECO:0000256" key="1">
    <source>
        <dbReference type="SAM" id="MobiDB-lite"/>
    </source>
</evidence>
<sequence length="41" mass="4449">MPLPRCTSDRRQGTARTVDTADADEPIFAARTATDRSKNGV</sequence>
<proteinExistence type="predicted"/>